<dbReference type="SUPFAM" id="SSF50939">
    <property type="entry name" value="Sialidases"/>
    <property type="match status" value="1"/>
</dbReference>
<comment type="caution">
    <text evidence="1">The sequence shown here is derived from an EMBL/GenBank/DDBJ whole genome shotgun (WGS) entry which is preliminary data.</text>
</comment>
<accession>A0A553YQU4</accession>
<organism evidence="1 2">
    <name type="scientific">Streptomyces benahoarensis</name>
    <dbReference type="NCBI Taxonomy" id="2595054"/>
    <lineage>
        <taxon>Bacteria</taxon>
        <taxon>Bacillati</taxon>
        <taxon>Actinomycetota</taxon>
        <taxon>Actinomycetes</taxon>
        <taxon>Kitasatosporales</taxon>
        <taxon>Streptomycetaceae</taxon>
        <taxon>Streptomyces</taxon>
    </lineage>
</organism>
<dbReference type="AlphaFoldDB" id="A0A553YQU4"/>
<dbReference type="OrthoDB" id="4323700at2"/>
<evidence type="ECO:0008006" key="3">
    <source>
        <dbReference type="Google" id="ProtNLM"/>
    </source>
</evidence>
<evidence type="ECO:0000313" key="2">
    <source>
        <dbReference type="Proteomes" id="UP000320888"/>
    </source>
</evidence>
<dbReference type="Proteomes" id="UP000320888">
    <property type="component" value="Unassembled WGS sequence"/>
</dbReference>
<evidence type="ECO:0000313" key="1">
    <source>
        <dbReference type="EMBL" id="TSB31581.1"/>
    </source>
</evidence>
<protein>
    <recommendedName>
        <fullName evidence="3">Sialidase domain-containing protein</fullName>
    </recommendedName>
</protein>
<name>A0A553YQU4_9ACTN</name>
<dbReference type="EMBL" id="VKLS01000494">
    <property type="protein sequence ID" value="TSB31581.1"/>
    <property type="molecule type" value="Genomic_DNA"/>
</dbReference>
<gene>
    <name evidence="1" type="ORF">FNZ23_25700</name>
</gene>
<keyword evidence="2" id="KW-1185">Reference proteome</keyword>
<dbReference type="InterPro" id="IPR036278">
    <property type="entry name" value="Sialidase_sf"/>
</dbReference>
<sequence>MIAWDGRGAPVAESRSLLTLRVSRDGGRTWSPEKVIRGRENLSPLVSVVWPPCACPRCSKRA</sequence>
<proteinExistence type="predicted"/>
<reference evidence="1 2" key="1">
    <citation type="submission" date="2019-07" db="EMBL/GenBank/DDBJ databases">
        <title>Draft genome for Streptomyces benahoarensis MZ03-48.</title>
        <authorList>
            <person name="Gonzalez-Pimentel J.L."/>
        </authorList>
    </citation>
    <scope>NUCLEOTIDE SEQUENCE [LARGE SCALE GENOMIC DNA]</scope>
    <source>
        <strain evidence="1 2">MZ03-48</strain>
    </source>
</reference>